<sequence length="375" mass="42928">MKIGFDAKRAFTNTSGLGNYSRFTITSLVELFPQNAYFLYTPKRHELFRDLYTPYNNVRVVEPQGIWRKLSSLWRVFQLASEVKHQQLDIFHGLSNELPANISKHVPRAVVTIHDLIYLRYPELFKPADRLIYDKKFRSACKQAHRIVAISDQTKNDLVAFFGTDPAKIEVIYQDCDPVFHHPCDAETLKRIKHNYGLPDNYLLCVGTLEPRKNQLNLLKAWHESGADLELVFIGKKTKYADGLRAYIAHHKLEARVHFMPYIPFQELPAFYQMATVFAYPSIFEGFGIPIVEALNSGVPVITSKGSCFSEAGGDAAIYIDPDNVQELAAAIARVGQSETLRQQMIQQGYAHTLKFRPEHTITQLYTLYQQLLKN</sequence>
<evidence type="ECO:0000259" key="3">
    <source>
        <dbReference type="Pfam" id="PF13439"/>
    </source>
</evidence>
<name>A0A6B3LUC4_9BACT</name>
<dbReference type="PANTHER" id="PTHR46401:SF2">
    <property type="entry name" value="GLYCOSYLTRANSFERASE WBBK-RELATED"/>
    <property type="match status" value="1"/>
</dbReference>
<dbReference type="InterPro" id="IPR001296">
    <property type="entry name" value="Glyco_trans_1"/>
</dbReference>
<dbReference type="CDD" id="cd03809">
    <property type="entry name" value="GT4_MtfB-like"/>
    <property type="match status" value="1"/>
</dbReference>
<organism evidence="4 5">
    <name type="scientific">Pontibacter burrus</name>
    <dbReference type="NCBI Taxonomy" id="2704466"/>
    <lineage>
        <taxon>Bacteria</taxon>
        <taxon>Pseudomonadati</taxon>
        <taxon>Bacteroidota</taxon>
        <taxon>Cytophagia</taxon>
        <taxon>Cytophagales</taxon>
        <taxon>Hymenobacteraceae</taxon>
        <taxon>Pontibacter</taxon>
    </lineage>
</organism>
<dbReference type="AlphaFoldDB" id="A0A6B3LUC4"/>
<dbReference type="RefSeq" id="WP_163916553.1">
    <property type="nucleotide sequence ID" value="NZ_JAAGWD010000009.1"/>
</dbReference>
<evidence type="ECO:0000313" key="4">
    <source>
        <dbReference type="EMBL" id="NEM99413.1"/>
    </source>
</evidence>
<keyword evidence="1 4" id="KW-0808">Transferase</keyword>
<proteinExistence type="predicted"/>
<gene>
    <name evidence="4" type="ORF">GXP69_17065</name>
</gene>
<keyword evidence="5" id="KW-1185">Reference proteome</keyword>
<feature type="domain" description="Glycosyltransferase subfamily 4-like N-terminal" evidence="3">
    <location>
        <begin position="40"/>
        <end position="173"/>
    </location>
</feature>
<evidence type="ECO:0000256" key="1">
    <source>
        <dbReference type="ARBA" id="ARBA00022679"/>
    </source>
</evidence>
<accession>A0A6B3LUC4</accession>
<dbReference type="SUPFAM" id="SSF53756">
    <property type="entry name" value="UDP-Glycosyltransferase/glycogen phosphorylase"/>
    <property type="match status" value="1"/>
</dbReference>
<dbReference type="Gene3D" id="3.40.50.2000">
    <property type="entry name" value="Glycogen Phosphorylase B"/>
    <property type="match status" value="2"/>
</dbReference>
<dbReference type="Proteomes" id="UP000474777">
    <property type="component" value="Unassembled WGS sequence"/>
</dbReference>
<protein>
    <submittedName>
        <fullName evidence="4">Glycosyltransferase family 4 protein</fullName>
    </submittedName>
</protein>
<dbReference type="GO" id="GO:0016757">
    <property type="term" value="F:glycosyltransferase activity"/>
    <property type="evidence" value="ECO:0007669"/>
    <property type="project" value="InterPro"/>
</dbReference>
<evidence type="ECO:0000313" key="5">
    <source>
        <dbReference type="Proteomes" id="UP000474777"/>
    </source>
</evidence>
<reference evidence="4 5" key="1">
    <citation type="submission" date="2020-02" db="EMBL/GenBank/DDBJ databases">
        <authorList>
            <person name="Kim M.K."/>
        </authorList>
    </citation>
    <scope>NUCLEOTIDE SEQUENCE [LARGE SCALE GENOMIC DNA]</scope>
    <source>
        <strain evidence="4 5">BT327</strain>
    </source>
</reference>
<dbReference type="EMBL" id="JAAGWD010000009">
    <property type="protein sequence ID" value="NEM99413.1"/>
    <property type="molecule type" value="Genomic_DNA"/>
</dbReference>
<evidence type="ECO:0000259" key="2">
    <source>
        <dbReference type="Pfam" id="PF00534"/>
    </source>
</evidence>
<feature type="domain" description="Glycosyl transferase family 1" evidence="2">
    <location>
        <begin position="192"/>
        <end position="351"/>
    </location>
</feature>
<dbReference type="Pfam" id="PF00534">
    <property type="entry name" value="Glycos_transf_1"/>
    <property type="match status" value="1"/>
</dbReference>
<dbReference type="PANTHER" id="PTHR46401">
    <property type="entry name" value="GLYCOSYLTRANSFERASE WBBK-RELATED"/>
    <property type="match status" value="1"/>
</dbReference>
<dbReference type="InterPro" id="IPR028098">
    <property type="entry name" value="Glyco_trans_4-like_N"/>
</dbReference>
<dbReference type="Pfam" id="PF13439">
    <property type="entry name" value="Glyco_transf_4"/>
    <property type="match status" value="1"/>
</dbReference>
<comment type="caution">
    <text evidence="4">The sequence shown here is derived from an EMBL/GenBank/DDBJ whole genome shotgun (WGS) entry which is preliminary data.</text>
</comment>